<evidence type="ECO:0000256" key="5">
    <source>
        <dbReference type="ARBA" id="ARBA00022833"/>
    </source>
</evidence>
<evidence type="ECO:0000256" key="6">
    <source>
        <dbReference type="ARBA" id="ARBA00023015"/>
    </source>
</evidence>
<accession>A0A6A6GLZ4</accession>
<keyword evidence="7" id="KW-0804">Transcription</keyword>
<dbReference type="SMART" id="SM00401">
    <property type="entry name" value="ZnF_GATA"/>
    <property type="match status" value="2"/>
</dbReference>
<dbReference type="InterPro" id="IPR000679">
    <property type="entry name" value="Znf_GATA"/>
</dbReference>
<feature type="compositionally biased region" description="Polar residues" evidence="10">
    <location>
        <begin position="61"/>
        <end position="90"/>
    </location>
</feature>
<evidence type="ECO:0000256" key="8">
    <source>
        <dbReference type="ARBA" id="ARBA00023242"/>
    </source>
</evidence>
<dbReference type="GO" id="GO:0006879">
    <property type="term" value="P:intracellular iron ion homeostasis"/>
    <property type="evidence" value="ECO:0007669"/>
    <property type="project" value="UniProtKB-ARBA"/>
</dbReference>
<dbReference type="Pfam" id="PF00320">
    <property type="entry name" value="GATA"/>
    <property type="match status" value="2"/>
</dbReference>
<feature type="compositionally biased region" description="Polar residues" evidence="10">
    <location>
        <begin position="158"/>
        <end position="179"/>
    </location>
</feature>
<dbReference type="FunFam" id="3.30.50.10:FF:000007">
    <property type="entry name" value="Nitrogen regulatory AreA, N-terminal"/>
    <property type="match status" value="1"/>
</dbReference>
<protein>
    <recommendedName>
        <fullName evidence="11">GATA-type domain-containing protein</fullName>
    </recommendedName>
</protein>
<dbReference type="InterPro" id="IPR013088">
    <property type="entry name" value="Znf_NHR/GATA"/>
</dbReference>
<proteinExistence type="predicted"/>
<dbReference type="GO" id="GO:0005634">
    <property type="term" value="C:nucleus"/>
    <property type="evidence" value="ECO:0007669"/>
    <property type="project" value="UniProtKB-SubCell"/>
</dbReference>
<evidence type="ECO:0000256" key="9">
    <source>
        <dbReference type="PROSITE-ProRule" id="PRU00094"/>
    </source>
</evidence>
<dbReference type="GO" id="GO:0034757">
    <property type="term" value="P:negative regulation of iron ion transport"/>
    <property type="evidence" value="ECO:0007669"/>
    <property type="project" value="UniProtKB-ARBA"/>
</dbReference>
<feature type="region of interest" description="Disordered" evidence="10">
    <location>
        <begin position="345"/>
        <end position="509"/>
    </location>
</feature>
<dbReference type="PROSITE" id="PS50114">
    <property type="entry name" value="GATA_ZN_FINGER_2"/>
    <property type="match status" value="2"/>
</dbReference>
<keyword evidence="4 9" id="KW-0863">Zinc-finger</keyword>
<feature type="domain" description="GATA-type" evidence="11">
    <location>
        <begin position="110"/>
        <end position="170"/>
    </location>
</feature>
<dbReference type="PROSITE" id="PS00344">
    <property type="entry name" value="GATA_ZN_FINGER_1"/>
    <property type="match status" value="2"/>
</dbReference>
<dbReference type="CDD" id="cd00202">
    <property type="entry name" value="ZnF_GATA"/>
    <property type="match status" value="2"/>
</dbReference>
<keyword evidence="13" id="KW-1185">Reference proteome</keyword>
<dbReference type="GO" id="GO:0000981">
    <property type="term" value="F:DNA-binding transcription factor activity, RNA polymerase II-specific"/>
    <property type="evidence" value="ECO:0007669"/>
    <property type="project" value="TreeGrafter"/>
</dbReference>
<dbReference type="GO" id="GO:0008270">
    <property type="term" value="F:zinc ion binding"/>
    <property type="evidence" value="ECO:0007669"/>
    <property type="project" value="UniProtKB-KW"/>
</dbReference>
<feature type="compositionally biased region" description="Basic and acidic residues" evidence="10">
    <location>
        <begin position="394"/>
        <end position="414"/>
    </location>
</feature>
<keyword evidence="2" id="KW-0479">Metal-binding</keyword>
<keyword evidence="6" id="KW-0805">Transcription regulation</keyword>
<dbReference type="PRINTS" id="PR00619">
    <property type="entry name" value="GATAZNFINGER"/>
</dbReference>
<evidence type="ECO:0000256" key="2">
    <source>
        <dbReference type="ARBA" id="ARBA00022723"/>
    </source>
</evidence>
<dbReference type="GO" id="GO:0045944">
    <property type="term" value="P:positive regulation of transcription by RNA polymerase II"/>
    <property type="evidence" value="ECO:0007669"/>
    <property type="project" value="TreeGrafter"/>
</dbReference>
<feature type="region of interest" description="Disordered" evidence="10">
    <location>
        <begin position="151"/>
        <end position="186"/>
    </location>
</feature>
<evidence type="ECO:0000259" key="11">
    <source>
        <dbReference type="PROSITE" id="PS50114"/>
    </source>
</evidence>
<keyword evidence="8" id="KW-0539">Nucleus</keyword>
<evidence type="ECO:0000256" key="10">
    <source>
        <dbReference type="SAM" id="MobiDB-lite"/>
    </source>
</evidence>
<reference evidence="13" key="1">
    <citation type="journal article" date="2020" name="Stud. Mycol.">
        <title>101 Dothideomycetes genomes: A test case for predicting lifestyles and emergence of pathogens.</title>
        <authorList>
            <person name="Haridas S."/>
            <person name="Albert R."/>
            <person name="Binder M."/>
            <person name="Bloem J."/>
            <person name="LaButti K."/>
            <person name="Salamov A."/>
            <person name="Andreopoulos B."/>
            <person name="Baker S."/>
            <person name="Barry K."/>
            <person name="Bills G."/>
            <person name="Bluhm B."/>
            <person name="Cannon C."/>
            <person name="Castanera R."/>
            <person name="Culley D."/>
            <person name="Daum C."/>
            <person name="Ezra D."/>
            <person name="Gonzalez J."/>
            <person name="Henrissat B."/>
            <person name="Kuo A."/>
            <person name="Liang C."/>
            <person name="Lipzen A."/>
            <person name="Lutzoni F."/>
            <person name="Magnuson J."/>
            <person name="Mondo S."/>
            <person name="Nolan M."/>
            <person name="Ohm R."/>
            <person name="Pangilinan J."/>
            <person name="Park H.-J."/>
            <person name="Ramirez L."/>
            <person name="Alfaro M."/>
            <person name="Sun H."/>
            <person name="Tritt A."/>
            <person name="Yoshinaga Y."/>
            <person name="Zwiers L.-H."/>
            <person name="Turgeon B."/>
            <person name="Goodwin S."/>
            <person name="Spatafora J."/>
            <person name="Crous P."/>
            <person name="Grigoriev I."/>
        </authorList>
    </citation>
    <scope>NUCLEOTIDE SEQUENCE [LARGE SCALE GENOMIC DNA]</scope>
    <source>
        <strain evidence="13">CECT 20119</strain>
    </source>
</reference>
<dbReference type="Gene3D" id="3.30.50.10">
    <property type="entry name" value="Erythroid Transcription Factor GATA-1, subunit A"/>
    <property type="match status" value="2"/>
</dbReference>
<feature type="compositionally biased region" description="Polar residues" evidence="10">
    <location>
        <begin position="97"/>
        <end position="109"/>
    </location>
</feature>
<dbReference type="PANTHER" id="PTHR10071">
    <property type="entry name" value="TRANSCRIPTION FACTOR GATA FAMILY MEMBER"/>
    <property type="match status" value="1"/>
</dbReference>
<name>A0A6A6GLZ4_9PEZI</name>
<evidence type="ECO:0000313" key="12">
    <source>
        <dbReference type="EMBL" id="KAF2226756.1"/>
    </source>
</evidence>
<dbReference type="PANTHER" id="PTHR10071:SF335">
    <property type="entry name" value="IRON-SENSING TRANSCRIPTIONAL REPRESSOR-RELATED"/>
    <property type="match status" value="1"/>
</dbReference>
<feature type="domain" description="GATA-type" evidence="11">
    <location>
        <begin position="275"/>
        <end position="322"/>
    </location>
</feature>
<dbReference type="GO" id="GO:0000122">
    <property type="term" value="P:negative regulation of transcription by RNA polymerase II"/>
    <property type="evidence" value="ECO:0007669"/>
    <property type="project" value="TreeGrafter"/>
</dbReference>
<dbReference type="FunFam" id="3.30.50.10:FF:000039">
    <property type="entry name" value="Siderophore transcription factor SreA"/>
    <property type="match status" value="1"/>
</dbReference>
<keyword evidence="3" id="KW-0677">Repeat</keyword>
<evidence type="ECO:0000256" key="7">
    <source>
        <dbReference type="ARBA" id="ARBA00023163"/>
    </source>
</evidence>
<evidence type="ECO:0000256" key="1">
    <source>
        <dbReference type="ARBA" id="ARBA00004123"/>
    </source>
</evidence>
<feature type="compositionally biased region" description="Basic and acidic residues" evidence="10">
    <location>
        <begin position="497"/>
        <end position="509"/>
    </location>
</feature>
<evidence type="ECO:0000313" key="13">
    <source>
        <dbReference type="Proteomes" id="UP000799538"/>
    </source>
</evidence>
<organism evidence="12 13">
    <name type="scientific">Elsinoe ampelina</name>
    <dbReference type="NCBI Taxonomy" id="302913"/>
    <lineage>
        <taxon>Eukaryota</taxon>
        <taxon>Fungi</taxon>
        <taxon>Dikarya</taxon>
        <taxon>Ascomycota</taxon>
        <taxon>Pezizomycotina</taxon>
        <taxon>Dothideomycetes</taxon>
        <taxon>Dothideomycetidae</taxon>
        <taxon>Myriangiales</taxon>
        <taxon>Elsinoaceae</taxon>
        <taxon>Elsinoe</taxon>
    </lineage>
</organism>
<keyword evidence="5" id="KW-0862">Zinc</keyword>
<feature type="compositionally biased region" description="Polar residues" evidence="10">
    <location>
        <begin position="350"/>
        <end position="375"/>
    </location>
</feature>
<feature type="region of interest" description="Disordered" evidence="10">
    <location>
        <begin position="1"/>
        <end position="109"/>
    </location>
</feature>
<dbReference type="GO" id="GO:0000978">
    <property type="term" value="F:RNA polymerase II cis-regulatory region sequence-specific DNA binding"/>
    <property type="evidence" value="ECO:0007669"/>
    <property type="project" value="TreeGrafter"/>
</dbReference>
<gene>
    <name evidence="12" type="ORF">BDZ85DRAFT_54335</name>
</gene>
<dbReference type="Proteomes" id="UP000799538">
    <property type="component" value="Unassembled WGS sequence"/>
</dbReference>
<evidence type="ECO:0000256" key="3">
    <source>
        <dbReference type="ARBA" id="ARBA00022737"/>
    </source>
</evidence>
<comment type="subcellular location">
    <subcellularLocation>
        <location evidence="1">Nucleus</location>
    </subcellularLocation>
</comment>
<dbReference type="EMBL" id="ML992502">
    <property type="protein sequence ID" value="KAF2226756.1"/>
    <property type="molecule type" value="Genomic_DNA"/>
</dbReference>
<dbReference type="OrthoDB" id="515401at2759"/>
<dbReference type="AlphaFoldDB" id="A0A6A6GLZ4"/>
<dbReference type="SUPFAM" id="SSF57716">
    <property type="entry name" value="Glucocorticoid receptor-like (DNA-binding domain)"/>
    <property type="match status" value="2"/>
</dbReference>
<feature type="compositionally biased region" description="Basic and acidic residues" evidence="10">
    <location>
        <begin position="24"/>
        <end position="33"/>
    </location>
</feature>
<sequence>MATASQEPPPASIPTSSGAPTPSMHREPSREDIELAEQLVNHAKGIQHNARELSAHPAPPSSTDSSHQRTSVSPNTHFEVSPQPYSSTSPKAAHSPADSQQARRMPTSAITTGQICSNCGTTRTPLWRRSPTGDTICNACGLYLKARNQMRPVGMRRQPQQPQQESTGSRADGSQSSDAARSGPPVAYVSANTNVAGTCPGGGRCNGTGGHDGCNGCPAYNNRVAKTAQFALAQTAEGTPGPQSDTEGTSTRNESPYAHAQNMETPGAMNVVVACQNCGTTVTPLWRRDEEGHTICNACGLYHKLHGVHRPVQMKKSEIKRRKRVVPAVHDQNHVYENSNMVSQIPMYQPPNQTQINTSASSTPSSNHLALNSLMNPAPDQPVHRQNNHHNHQHHSDDAAMDDSSHATEYDRSIGRGPVPVDFTHYQPALRKTAMSHASPEENRRKRSFSQSNGEAASTTGPSVSGTTHERATTVIDPMLSSILNHDEPTSTTLSSRPKDAPDDRHAELERELAQMREALAAKEREIAAYRGKDVTASYERP</sequence>
<feature type="compositionally biased region" description="Polar residues" evidence="10">
    <location>
        <begin position="449"/>
        <end position="467"/>
    </location>
</feature>
<evidence type="ECO:0000256" key="4">
    <source>
        <dbReference type="ARBA" id="ARBA00022771"/>
    </source>
</evidence>
<dbReference type="InterPro" id="IPR039355">
    <property type="entry name" value="Transcription_factor_GATA"/>
</dbReference>